<evidence type="ECO:0000256" key="6">
    <source>
        <dbReference type="PIRNR" id="PIRNR018968"/>
    </source>
</evidence>
<comment type="subcellular location">
    <subcellularLocation>
        <location evidence="1 6">Cell membrane</location>
        <topology evidence="1 6">Multi-pass membrane protein</topology>
    </subcellularLocation>
</comment>
<evidence type="ECO:0000256" key="5">
    <source>
        <dbReference type="ARBA" id="ARBA00023136"/>
    </source>
</evidence>
<evidence type="ECO:0000256" key="3">
    <source>
        <dbReference type="ARBA" id="ARBA00022692"/>
    </source>
</evidence>
<gene>
    <name evidence="8" type="ORF">GCM10008905_28970</name>
</gene>
<dbReference type="InterPro" id="IPR052536">
    <property type="entry name" value="ABC-4_Integral_Memb_Prot"/>
</dbReference>
<dbReference type="InterPro" id="IPR027022">
    <property type="entry name" value="ABC_permease_BceB-typ"/>
</dbReference>
<name>A0ABP3UG18_9CLOT</name>
<feature type="transmembrane region" description="Helical" evidence="6">
    <location>
        <begin position="198"/>
        <end position="216"/>
    </location>
</feature>
<dbReference type="InterPro" id="IPR003838">
    <property type="entry name" value="ABC3_permease_C"/>
</dbReference>
<keyword evidence="3 6" id="KW-0812">Transmembrane</keyword>
<comment type="similarity">
    <text evidence="6">Belongs to the ABC-4 integral membrane protein family.</text>
</comment>
<feature type="transmembrane region" description="Helical" evidence="6">
    <location>
        <begin position="583"/>
        <end position="601"/>
    </location>
</feature>
<feature type="transmembrane region" description="Helical" evidence="6">
    <location>
        <begin position="613"/>
        <end position="634"/>
    </location>
</feature>
<dbReference type="RefSeq" id="WP_343770816.1">
    <property type="nucleotide sequence ID" value="NZ_BAAACF010000006.1"/>
</dbReference>
<evidence type="ECO:0000256" key="4">
    <source>
        <dbReference type="ARBA" id="ARBA00022989"/>
    </source>
</evidence>
<dbReference type="PIRSF" id="PIRSF018968">
    <property type="entry name" value="ABC_permease_BceB"/>
    <property type="match status" value="1"/>
</dbReference>
<dbReference type="EMBL" id="BAAACF010000006">
    <property type="protein sequence ID" value="GAA0729226.1"/>
    <property type="molecule type" value="Genomic_DNA"/>
</dbReference>
<dbReference type="Proteomes" id="UP001500339">
    <property type="component" value="Unassembled WGS sequence"/>
</dbReference>
<keyword evidence="2 6" id="KW-1003">Cell membrane</keyword>
<evidence type="ECO:0000256" key="2">
    <source>
        <dbReference type="ARBA" id="ARBA00022475"/>
    </source>
</evidence>
<feature type="transmembrane region" description="Helical" evidence="6">
    <location>
        <begin position="522"/>
        <end position="549"/>
    </location>
</feature>
<feature type="transmembrane region" description="Helical" evidence="6">
    <location>
        <begin position="55"/>
        <end position="75"/>
    </location>
</feature>
<feature type="domain" description="ABC3 transporter permease C-terminal" evidence="7">
    <location>
        <begin position="61"/>
        <end position="178"/>
    </location>
</feature>
<sequence>MGLFNIAFKNIKGNFYNYFLYFVSMIFSIMIYFTFTSIQYNTQVLEIVGGSMQLAIAFKAASVVIAIFAAMFMWYSNSFFTRKRKKEVALYSLLGIRKKQIGRMLFYENLVMGILALASGIAIGGLLSKLFIMLLINLMGFSGDIKFMISFKAILDTALVFAVLFLITSLHSYTLIYKFKLIELFKSENTREKEPKSSIIFSILAIVLIGYGYFIYLDTSKGFNPSVIFITLGLTVLGTYALFSSLTLLVIKLSRKNKKRYYSGINMIGTSQLLYRIKGSARTLATIAVLSATTLTAMEVTASLYYDFTTKLNNSYGFTYAYASKDKELDKKVEKIIAKYPKNKLLNSVDMEFLKVKGNWPNLINVKTGTGLESKPISEFYIISESKYNEIAKARGLQYNLNLNTQSEALVFDEQFVPAFMRNYTGETITIDQSKEKLNLQIKAFKTHTLANQSMMSTVAVVKDEVYNKSYKPENVYRIKGYITDNRKDSAELTKEITALMPKTSHWPLSYSSYYSQYRGGLAASGATIFIGAFLGLVFLAATGSIIFFKQLSEANDDKNRYKIIKNIGVTNKEIKASISKQILIVFLLPLIVGITHSLVASSLLSRVFNTDFTIPIFITMGAYTFIYMMYYFLTVNSYYNIVNGDN</sequence>
<feature type="transmembrane region" description="Helical" evidence="6">
    <location>
        <begin position="158"/>
        <end position="177"/>
    </location>
</feature>
<accession>A0ABP3UG18</accession>
<evidence type="ECO:0000313" key="9">
    <source>
        <dbReference type="Proteomes" id="UP001500339"/>
    </source>
</evidence>
<feature type="transmembrane region" description="Helical" evidence="6">
    <location>
        <begin position="228"/>
        <end position="251"/>
    </location>
</feature>
<keyword evidence="9" id="KW-1185">Reference proteome</keyword>
<feature type="transmembrane region" description="Helical" evidence="6">
    <location>
        <begin position="15"/>
        <end position="35"/>
    </location>
</feature>
<keyword evidence="5 6" id="KW-0472">Membrane</keyword>
<organism evidence="8 9">
    <name type="scientific">Clostridium malenominatum</name>
    <dbReference type="NCBI Taxonomy" id="1539"/>
    <lineage>
        <taxon>Bacteria</taxon>
        <taxon>Bacillati</taxon>
        <taxon>Bacillota</taxon>
        <taxon>Clostridia</taxon>
        <taxon>Eubacteriales</taxon>
        <taxon>Clostridiaceae</taxon>
        <taxon>Clostridium</taxon>
    </lineage>
</organism>
<dbReference type="Pfam" id="PF02687">
    <property type="entry name" value="FtsX"/>
    <property type="match status" value="2"/>
</dbReference>
<dbReference type="PANTHER" id="PTHR46795:SF3">
    <property type="entry name" value="ABC TRANSPORTER PERMEASE"/>
    <property type="match status" value="1"/>
</dbReference>
<evidence type="ECO:0000313" key="8">
    <source>
        <dbReference type="EMBL" id="GAA0729226.1"/>
    </source>
</evidence>
<evidence type="ECO:0000259" key="7">
    <source>
        <dbReference type="Pfam" id="PF02687"/>
    </source>
</evidence>
<evidence type="ECO:0000256" key="1">
    <source>
        <dbReference type="ARBA" id="ARBA00004651"/>
    </source>
</evidence>
<protein>
    <submittedName>
        <fullName evidence="8">ABC transporter permease</fullName>
    </submittedName>
</protein>
<reference evidence="9" key="1">
    <citation type="journal article" date="2019" name="Int. J. Syst. Evol. Microbiol.">
        <title>The Global Catalogue of Microorganisms (GCM) 10K type strain sequencing project: providing services to taxonomists for standard genome sequencing and annotation.</title>
        <authorList>
            <consortium name="The Broad Institute Genomics Platform"/>
            <consortium name="The Broad Institute Genome Sequencing Center for Infectious Disease"/>
            <person name="Wu L."/>
            <person name="Ma J."/>
        </authorList>
    </citation>
    <scope>NUCLEOTIDE SEQUENCE [LARGE SCALE GENOMIC DNA]</scope>
    <source>
        <strain evidence="9">JCM 1405</strain>
    </source>
</reference>
<dbReference type="PANTHER" id="PTHR46795">
    <property type="entry name" value="ABC TRANSPORTER PERMEASE-RELATED-RELATED"/>
    <property type="match status" value="1"/>
</dbReference>
<keyword evidence="6" id="KW-0813">Transport</keyword>
<feature type="domain" description="ABC3 transporter permease C-terminal" evidence="7">
    <location>
        <begin position="534"/>
        <end position="635"/>
    </location>
</feature>
<feature type="transmembrane region" description="Helical" evidence="6">
    <location>
        <begin position="284"/>
        <end position="306"/>
    </location>
</feature>
<feature type="transmembrane region" description="Helical" evidence="6">
    <location>
        <begin position="105"/>
        <end position="138"/>
    </location>
</feature>
<comment type="caution">
    <text evidence="8">The sequence shown here is derived from an EMBL/GenBank/DDBJ whole genome shotgun (WGS) entry which is preliminary data.</text>
</comment>
<keyword evidence="4 6" id="KW-1133">Transmembrane helix</keyword>
<proteinExistence type="inferred from homology"/>